<keyword evidence="11" id="KW-1185">Reference proteome</keyword>
<evidence type="ECO:0000256" key="6">
    <source>
        <dbReference type="ARBA" id="ARBA00048348"/>
    </source>
</evidence>
<dbReference type="Gene3D" id="3.10.200.10">
    <property type="entry name" value="Alpha carbonic anhydrase"/>
    <property type="match status" value="1"/>
</dbReference>
<keyword evidence="4" id="KW-0862">Zinc</keyword>
<feature type="signal peptide" evidence="8">
    <location>
        <begin position="1"/>
        <end position="19"/>
    </location>
</feature>
<reference evidence="10 11" key="1">
    <citation type="submission" date="2020-04" db="EMBL/GenBank/DDBJ databases">
        <title>Massilia sp. RP-1-19 isolated from soil.</title>
        <authorList>
            <person name="Dahal R.H."/>
        </authorList>
    </citation>
    <scope>NUCLEOTIDE SEQUENCE [LARGE SCALE GENOMIC DNA]</scope>
    <source>
        <strain evidence="10 11">RP-1-19</strain>
    </source>
</reference>
<feature type="region of interest" description="Disordered" evidence="7">
    <location>
        <begin position="116"/>
        <end position="135"/>
    </location>
</feature>
<evidence type="ECO:0000313" key="11">
    <source>
        <dbReference type="Proteomes" id="UP000583752"/>
    </source>
</evidence>
<keyword evidence="8" id="KW-0732">Signal</keyword>
<dbReference type="InterPro" id="IPR041891">
    <property type="entry name" value="Alpha_CA_prokaryot-like"/>
</dbReference>
<accession>A0A848HJ88</accession>
<dbReference type="SMART" id="SM01057">
    <property type="entry name" value="Carb_anhydrase"/>
    <property type="match status" value="1"/>
</dbReference>
<dbReference type="PROSITE" id="PS51144">
    <property type="entry name" value="ALPHA_CA_2"/>
    <property type="match status" value="1"/>
</dbReference>
<dbReference type="Proteomes" id="UP000583752">
    <property type="component" value="Unassembled WGS sequence"/>
</dbReference>
<dbReference type="GO" id="GO:0004089">
    <property type="term" value="F:carbonate dehydratase activity"/>
    <property type="evidence" value="ECO:0007669"/>
    <property type="project" value="UniProtKB-EC"/>
</dbReference>
<evidence type="ECO:0000259" key="9">
    <source>
        <dbReference type="PROSITE" id="PS51144"/>
    </source>
</evidence>
<name>A0A848HJ88_9BURK</name>
<dbReference type="SUPFAM" id="SSF51069">
    <property type="entry name" value="Carbonic anhydrase"/>
    <property type="match status" value="1"/>
</dbReference>
<sequence length="354" mass="38248">MRNLIILSACCFVIATAGAKDPPASPAGASAAATPAATKPAAAAPAPAPAASKAVAPAPAKPAARPLSAAEQRVIEEQAELDLQARIAARIAEMRANQQQRAAAAAKARKVTETKKKKDVVAVKPPPPANSTHWAYDGEFGPANWSKINSKWSQCGTGGRQSPIDIRDGMKVELEKLAFDYKPSSFSVIDNGHTIQVNVAGGNYLTVQNRSYELVQFHFHRPSEERINGKSFEMVVHLVHRDVEGKLAVLAVLLERGAAHSMIQTVWNNLPLEKHDTVQPSVVLDVAEVLPERGDYYTYMGSMTTPPCTEGVLWLVMKQPMQASPQQMAVFSRLYPFNARPVQANSGRVIKESN</sequence>
<dbReference type="AlphaFoldDB" id="A0A848HJ88"/>
<dbReference type="EC" id="4.2.1.1" evidence="2"/>
<dbReference type="RefSeq" id="WP_169464814.1">
    <property type="nucleotide sequence ID" value="NZ_JABBGG010000004.1"/>
</dbReference>
<dbReference type="PANTHER" id="PTHR18952:SF265">
    <property type="entry name" value="CARBONIC ANHYDRASE"/>
    <property type="match status" value="1"/>
</dbReference>
<evidence type="ECO:0000256" key="2">
    <source>
        <dbReference type="ARBA" id="ARBA00012925"/>
    </source>
</evidence>
<evidence type="ECO:0000256" key="7">
    <source>
        <dbReference type="SAM" id="MobiDB-lite"/>
    </source>
</evidence>
<evidence type="ECO:0000256" key="8">
    <source>
        <dbReference type="SAM" id="SignalP"/>
    </source>
</evidence>
<evidence type="ECO:0000256" key="3">
    <source>
        <dbReference type="ARBA" id="ARBA00022723"/>
    </source>
</evidence>
<evidence type="ECO:0000256" key="1">
    <source>
        <dbReference type="ARBA" id="ARBA00010718"/>
    </source>
</evidence>
<feature type="chain" id="PRO_5033012637" description="carbonic anhydrase" evidence="8">
    <location>
        <begin position="20"/>
        <end position="354"/>
    </location>
</feature>
<dbReference type="GO" id="GO:0008270">
    <property type="term" value="F:zinc ion binding"/>
    <property type="evidence" value="ECO:0007669"/>
    <property type="project" value="InterPro"/>
</dbReference>
<evidence type="ECO:0000313" key="10">
    <source>
        <dbReference type="EMBL" id="NML61107.1"/>
    </source>
</evidence>
<evidence type="ECO:0000256" key="4">
    <source>
        <dbReference type="ARBA" id="ARBA00022833"/>
    </source>
</evidence>
<comment type="catalytic activity">
    <reaction evidence="6">
        <text>hydrogencarbonate + H(+) = CO2 + H2O</text>
        <dbReference type="Rhea" id="RHEA:10748"/>
        <dbReference type="ChEBI" id="CHEBI:15377"/>
        <dbReference type="ChEBI" id="CHEBI:15378"/>
        <dbReference type="ChEBI" id="CHEBI:16526"/>
        <dbReference type="ChEBI" id="CHEBI:17544"/>
        <dbReference type="EC" id="4.2.1.1"/>
    </reaction>
</comment>
<dbReference type="EMBL" id="JABBGG010000004">
    <property type="protein sequence ID" value="NML61107.1"/>
    <property type="molecule type" value="Genomic_DNA"/>
</dbReference>
<gene>
    <name evidence="10" type="ORF">HHL21_08445</name>
</gene>
<protein>
    <recommendedName>
        <fullName evidence="2">carbonic anhydrase</fullName>
        <ecNumber evidence="2">4.2.1.1</ecNumber>
    </recommendedName>
</protein>
<keyword evidence="5" id="KW-0456">Lyase</keyword>
<dbReference type="InterPro" id="IPR001148">
    <property type="entry name" value="CA_dom"/>
</dbReference>
<feature type="domain" description="Alpha-carbonic anhydrase" evidence="9">
    <location>
        <begin position="132"/>
        <end position="354"/>
    </location>
</feature>
<comment type="caution">
    <text evidence="10">The sequence shown here is derived from an EMBL/GenBank/DDBJ whole genome shotgun (WGS) entry which is preliminary data.</text>
</comment>
<proteinExistence type="inferred from homology"/>
<dbReference type="PANTHER" id="PTHR18952">
    <property type="entry name" value="CARBONIC ANHYDRASE"/>
    <property type="match status" value="1"/>
</dbReference>
<dbReference type="InterPro" id="IPR036398">
    <property type="entry name" value="CA_dom_sf"/>
</dbReference>
<comment type="similarity">
    <text evidence="1">Belongs to the alpha-carbonic anhydrase family.</text>
</comment>
<evidence type="ECO:0000256" key="5">
    <source>
        <dbReference type="ARBA" id="ARBA00023239"/>
    </source>
</evidence>
<feature type="region of interest" description="Disordered" evidence="7">
    <location>
        <begin position="23"/>
        <end position="54"/>
    </location>
</feature>
<keyword evidence="3" id="KW-0479">Metal-binding</keyword>
<dbReference type="InterPro" id="IPR023561">
    <property type="entry name" value="Carbonic_anhydrase_a-class"/>
</dbReference>
<dbReference type="CDD" id="cd03124">
    <property type="entry name" value="alpha_CA_prokaryotic_like"/>
    <property type="match status" value="1"/>
</dbReference>
<organism evidence="10 11">
    <name type="scientific">Massilia polaris</name>
    <dbReference type="NCBI Taxonomy" id="2728846"/>
    <lineage>
        <taxon>Bacteria</taxon>
        <taxon>Pseudomonadati</taxon>
        <taxon>Pseudomonadota</taxon>
        <taxon>Betaproteobacteria</taxon>
        <taxon>Burkholderiales</taxon>
        <taxon>Oxalobacteraceae</taxon>
        <taxon>Telluria group</taxon>
        <taxon>Massilia</taxon>
    </lineage>
</organism>
<dbReference type="Pfam" id="PF00194">
    <property type="entry name" value="Carb_anhydrase"/>
    <property type="match status" value="1"/>
</dbReference>